<dbReference type="Gene3D" id="1.10.443.10">
    <property type="entry name" value="Intergrase catalytic core"/>
    <property type="match status" value="1"/>
</dbReference>
<gene>
    <name evidence="8" type="ORF">A3J59_03550</name>
</gene>
<keyword evidence="3 5" id="KW-0238">DNA-binding</keyword>
<accession>A0A1G1YLM7</accession>
<feature type="domain" description="Tyr recombinase" evidence="6">
    <location>
        <begin position="111"/>
        <end position="289"/>
    </location>
</feature>
<dbReference type="PANTHER" id="PTHR30349">
    <property type="entry name" value="PHAGE INTEGRASE-RELATED"/>
    <property type="match status" value="1"/>
</dbReference>
<dbReference type="GO" id="GO:0003677">
    <property type="term" value="F:DNA binding"/>
    <property type="evidence" value="ECO:0007669"/>
    <property type="project" value="UniProtKB-UniRule"/>
</dbReference>
<evidence type="ECO:0000313" key="9">
    <source>
        <dbReference type="Proteomes" id="UP000177310"/>
    </source>
</evidence>
<organism evidence="8 9">
    <name type="scientific">Candidatus Buchananbacteria bacterium RIFCSPHIGHO2_02_FULL_56_16</name>
    <dbReference type="NCBI Taxonomy" id="1797542"/>
    <lineage>
        <taxon>Bacteria</taxon>
        <taxon>Candidatus Buchananiibacteriota</taxon>
    </lineage>
</organism>
<dbReference type="GO" id="GO:0015074">
    <property type="term" value="P:DNA integration"/>
    <property type="evidence" value="ECO:0007669"/>
    <property type="project" value="UniProtKB-KW"/>
</dbReference>
<name>A0A1G1YLM7_9BACT</name>
<evidence type="ECO:0000256" key="3">
    <source>
        <dbReference type="ARBA" id="ARBA00023125"/>
    </source>
</evidence>
<evidence type="ECO:0000256" key="4">
    <source>
        <dbReference type="ARBA" id="ARBA00023172"/>
    </source>
</evidence>
<dbReference type="InterPro" id="IPR011010">
    <property type="entry name" value="DNA_brk_join_enz"/>
</dbReference>
<dbReference type="PROSITE" id="PS51900">
    <property type="entry name" value="CB"/>
    <property type="match status" value="1"/>
</dbReference>
<dbReference type="Pfam" id="PF02899">
    <property type="entry name" value="Phage_int_SAM_1"/>
    <property type="match status" value="1"/>
</dbReference>
<dbReference type="InterPro" id="IPR050090">
    <property type="entry name" value="Tyrosine_recombinase_XerCD"/>
</dbReference>
<dbReference type="GO" id="GO:0006310">
    <property type="term" value="P:DNA recombination"/>
    <property type="evidence" value="ECO:0007669"/>
    <property type="project" value="UniProtKB-KW"/>
</dbReference>
<dbReference type="InterPro" id="IPR044068">
    <property type="entry name" value="CB"/>
</dbReference>
<protein>
    <recommendedName>
        <fullName evidence="10">Tyrosine recombinase XerC</fullName>
    </recommendedName>
</protein>
<dbReference type="STRING" id="1797542.A3J59_03550"/>
<dbReference type="PANTHER" id="PTHR30349:SF41">
    <property type="entry name" value="INTEGRASE_RECOMBINASE PROTEIN MJ0367-RELATED"/>
    <property type="match status" value="1"/>
</dbReference>
<evidence type="ECO:0000259" key="7">
    <source>
        <dbReference type="PROSITE" id="PS51900"/>
    </source>
</evidence>
<sequence length="289" mass="32621">MSPIKTQINRWLDELERVHGRGAETVRNYHLYLKRFLAWSNITAAREIDRALIDRYRQWLGSQPNRQRRPLEHSTQNYHLIALRSFLAYLRAHRQPALPPEQVRLFTVRPALPHILGPSELEALLAAPQKTGEAEAIQLRDKALMELLFATGLRVAELAALKRSALGPTLTVTATDKTPRQLALTNQSRYWLERYLAKRADHSPALFVRFDRARSKTVDALTPRSIQRLIHRYATVVGLSKKITPQTIRNTVAHRLLASGANLSAVKTQLGHASAITTKRYGTVAAANG</sequence>
<dbReference type="Gene3D" id="1.10.150.130">
    <property type="match status" value="1"/>
</dbReference>
<keyword evidence="4" id="KW-0233">DNA recombination</keyword>
<proteinExistence type="inferred from homology"/>
<dbReference type="InterPro" id="IPR002104">
    <property type="entry name" value="Integrase_catalytic"/>
</dbReference>
<reference evidence="8 9" key="1">
    <citation type="journal article" date="2016" name="Nat. Commun.">
        <title>Thousands of microbial genomes shed light on interconnected biogeochemical processes in an aquifer system.</title>
        <authorList>
            <person name="Anantharaman K."/>
            <person name="Brown C.T."/>
            <person name="Hug L.A."/>
            <person name="Sharon I."/>
            <person name="Castelle C.J."/>
            <person name="Probst A.J."/>
            <person name="Thomas B.C."/>
            <person name="Singh A."/>
            <person name="Wilkins M.J."/>
            <person name="Karaoz U."/>
            <person name="Brodie E.L."/>
            <person name="Williams K.H."/>
            <person name="Hubbard S.S."/>
            <person name="Banfield J.F."/>
        </authorList>
    </citation>
    <scope>NUCLEOTIDE SEQUENCE [LARGE SCALE GENOMIC DNA]</scope>
</reference>
<dbReference type="InterPro" id="IPR013762">
    <property type="entry name" value="Integrase-like_cat_sf"/>
</dbReference>
<keyword evidence="2" id="KW-0229">DNA integration</keyword>
<evidence type="ECO:0000256" key="1">
    <source>
        <dbReference type="ARBA" id="ARBA00008857"/>
    </source>
</evidence>
<evidence type="ECO:0000313" key="8">
    <source>
        <dbReference type="EMBL" id="OGY52357.1"/>
    </source>
</evidence>
<comment type="caution">
    <text evidence="8">The sequence shown here is derived from an EMBL/GenBank/DDBJ whole genome shotgun (WGS) entry which is preliminary data.</text>
</comment>
<evidence type="ECO:0000259" key="6">
    <source>
        <dbReference type="PROSITE" id="PS51898"/>
    </source>
</evidence>
<dbReference type="PROSITE" id="PS51898">
    <property type="entry name" value="TYR_RECOMBINASE"/>
    <property type="match status" value="1"/>
</dbReference>
<evidence type="ECO:0000256" key="2">
    <source>
        <dbReference type="ARBA" id="ARBA00022908"/>
    </source>
</evidence>
<dbReference type="InterPro" id="IPR010998">
    <property type="entry name" value="Integrase_recombinase_N"/>
</dbReference>
<evidence type="ECO:0000256" key="5">
    <source>
        <dbReference type="PROSITE-ProRule" id="PRU01248"/>
    </source>
</evidence>
<dbReference type="SUPFAM" id="SSF56349">
    <property type="entry name" value="DNA breaking-rejoining enzymes"/>
    <property type="match status" value="1"/>
</dbReference>
<comment type="similarity">
    <text evidence="1">Belongs to the 'phage' integrase family.</text>
</comment>
<dbReference type="InterPro" id="IPR004107">
    <property type="entry name" value="Integrase_SAM-like_N"/>
</dbReference>
<feature type="domain" description="Core-binding (CB)" evidence="7">
    <location>
        <begin position="2"/>
        <end position="91"/>
    </location>
</feature>
<dbReference type="EMBL" id="MHIL01000005">
    <property type="protein sequence ID" value="OGY52357.1"/>
    <property type="molecule type" value="Genomic_DNA"/>
</dbReference>
<dbReference type="Proteomes" id="UP000177310">
    <property type="component" value="Unassembled WGS sequence"/>
</dbReference>
<evidence type="ECO:0008006" key="10">
    <source>
        <dbReference type="Google" id="ProtNLM"/>
    </source>
</evidence>
<dbReference type="AlphaFoldDB" id="A0A1G1YLM7"/>
<dbReference type="Pfam" id="PF00589">
    <property type="entry name" value="Phage_integrase"/>
    <property type="match status" value="1"/>
</dbReference>